<dbReference type="SMART" id="SM00184">
    <property type="entry name" value="RING"/>
    <property type="match status" value="1"/>
</dbReference>
<dbReference type="OMA" id="NHVELHS"/>
<dbReference type="Pfam" id="PF13639">
    <property type="entry name" value="zf-RING_2"/>
    <property type="match status" value="1"/>
</dbReference>
<keyword evidence="12 15" id="KW-0472">Membrane</keyword>
<gene>
    <name evidence="17" type="ORF">HannXRQ_Chr10g0311431</name>
</gene>
<dbReference type="Proteomes" id="UP000215914">
    <property type="component" value="Chromosome 10"/>
</dbReference>
<accession>A0A251TPD5</accession>
<evidence type="ECO:0000256" key="11">
    <source>
        <dbReference type="ARBA" id="ARBA00022989"/>
    </source>
</evidence>
<feature type="domain" description="RING-type" evidence="16">
    <location>
        <begin position="69"/>
        <end position="111"/>
    </location>
</feature>
<name>A0A251TPD5_HELAN</name>
<dbReference type="GO" id="GO:0061630">
    <property type="term" value="F:ubiquitin protein ligase activity"/>
    <property type="evidence" value="ECO:0007669"/>
    <property type="project" value="UniProtKB-EC"/>
</dbReference>
<evidence type="ECO:0000256" key="5">
    <source>
        <dbReference type="ARBA" id="ARBA00022679"/>
    </source>
</evidence>
<dbReference type="InterPro" id="IPR013083">
    <property type="entry name" value="Znf_RING/FYVE/PHD"/>
</dbReference>
<evidence type="ECO:0000256" key="14">
    <source>
        <dbReference type="PROSITE-ProRule" id="PRU00175"/>
    </source>
</evidence>
<comment type="pathway">
    <text evidence="3">Protein modification; protein ubiquitination.</text>
</comment>
<reference evidence="18" key="1">
    <citation type="journal article" date="2017" name="Nature">
        <title>The sunflower genome provides insights into oil metabolism, flowering and Asterid evolution.</title>
        <authorList>
            <person name="Badouin H."/>
            <person name="Gouzy J."/>
            <person name="Grassa C.J."/>
            <person name="Murat F."/>
            <person name="Staton S.E."/>
            <person name="Cottret L."/>
            <person name="Lelandais-Briere C."/>
            <person name="Owens G.L."/>
            <person name="Carrere S."/>
            <person name="Mayjonade B."/>
            <person name="Legrand L."/>
            <person name="Gill N."/>
            <person name="Kane N.C."/>
            <person name="Bowers J.E."/>
            <person name="Hubner S."/>
            <person name="Bellec A."/>
            <person name="Berard A."/>
            <person name="Berges H."/>
            <person name="Blanchet N."/>
            <person name="Boniface M.C."/>
            <person name="Brunel D."/>
            <person name="Catrice O."/>
            <person name="Chaidir N."/>
            <person name="Claudel C."/>
            <person name="Donnadieu C."/>
            <person name="Faraut T."/>
            <person name="Fievet G."/>
            <person name="Helmstetter N."/>
            <person name="King M."/>
            <person name="Knapp S.J."/>
            <person name="Lai Z."/>
            <person name="Le Paslier M.C."/>
            <person name="Lippi Y."/>
            <person name="Lorenzon L."/>
            <person name="Mandel J.R."/>
            <person name="Marage G."/>
            <person name="Marchand G."/>
            <person name="Marquand E."/>
            <person name="Bret-Mestries E."/>
            <person name="Morien E."/>
            <person name="Nambeesan S."/>
            <person name="Nguyen T."/>
            <person name="Pegot-Espagnet P."/>
            <person name="Pouilly N."/>
            <person name="Raftis F."/>
            <person name="Sallet E."/>
            <person name="Schiex T."/>
            <person name="Thomas J."/>
            <person name="Vandecasteele C."/>
            <person name="Vares D."/>
            <person name="Vear F."/>
            <person name="Vautrin S."/>
            <person name="Crespi M."/>
            <person name="Mangin B."/>
            <person name="Burke J.M."/>
            <person name="Salse J."/>
            <person name="Munos S."/>
            <person name="Vincourt P."/>
            <person name="Rieseberg L.H."/>
            <person name="Langlade N.B."/>
        </authorList>
    </citation>
    <scope>NUCLEOTIDE SEQUENCE [LARGE SCALE GENOMIC DNA]</scope>
    <source>
        <strain evidence="18">cv. SF193</strain>
    </source>
</reference>
<dbReference type="InterPro" id="IPR001841">
    <property type="entry name" value="Znf_RING"/>
</dbReference>
<dbReference type="InterPro" id="IPR044600">
    <property type="entry name" value="ATL1/ATL16-like"/>
</dbReference>
<evidence type="ECO:0000313" key="17">
    <source>
        <dbReference type="EMBL" id="OTG12603.1"/>
    </source>
</evidence>
<dbReference type="FunFam" id="3.30.40.10:FF:000475">
    <property type="entry name" value="RING-H2 finger protein ATL3"/>
    <property type="match status" value="1"/>
</dbReference>
<proteinExistence type="inferred from homology"/>
<evidence type="ECO:0000256" key="13">
    <source>
        <dbReference type="ARBA" id="ARBA00024209"/>
    </source>
</evidence>
<dbReference type="Gene3D" id="3.30.40.10">
    <property type="entry name" value="Zinc/RING finger domain, C3HC4 (zinc finger)"/>
    <property type="match status" value="1"/>
</dbReference>
<comment type="similarity">
    <text evidence="13">Belongs to the RING-type zinc finger family. ATL subfamily.</text>
</comment>
<evidence type="ECO:0000256" key="1">
    <source>
        <dbReference type="ARBA" id="ARBA00000900"/>
    </source>
</evidence>
<keyword evidence="8 14" id="KW-0863">Zinc-finger</keyword>
<dbReference type="SUPFAM" id="SSF57850">
    <property type="entry name" value="RING/U-box"/>
    <property type="match status" value="1"/>
</dbReference>
<evidence type="ECO:0000256" key="4">
    <source>
        <dbReference type="ARBA" id="ARBA00012483"/>
    </source>
</evidence>
<dbReference type="SMART" id="SM01197">
    <property type="entry name" value="FANCL_C"/>
    <property type="match status" value="1"/>
</dbReference>
<keyword evidence="5" id="KW-0808">Transferase</keyword>
<dbReference type="UniPathway" id="UPA00143"/>
<dbReference type="GO" id="GO:0016567">
    <property type="term" value="P:protein ubiquitination"/>
    <property type="evidence" value="ECO:0000318"/>
    <property type="project" value="GO_Central"/>
</dbReference>
<dbReference type="CDD" id="cd16461">
    <property type="entry name" value="RING-H2_EL5-like"/>
    <property type="match status" value="1"/>
</dbReference>
<evidence type="ECO:0000256" key="15">
    <source>
        <dbReference type="SAM" id="Phobius"/>
    </source>
</evidence>
<evidence type="ECO:0000256" key="6">
    <source>
        <dbReference type="ARBA" id="ARBA00022692"/>
    </source>
</evidence>
<dbReference type="AlphaFoldDB" id="A0A251TPD5"/>
<evidence type="ECO:0000256" key="7">
    <source>
        <dbReference type="ARBA" id="ARBA00022723"/>
    </source>
</evidence>
<comment type="subcellular location">
    <subcellularLocation>
        <location evidence="2">Membrane</location>
        <topology evidence="2">Single-pass membrane protein</topology>
    </subcellularLocation>
</comment>
<keyword evidence="11 15" id="KW-1133">Transmembrane helix</keyword>
<dbReference type="PROSITE" id="PS50089">
    <property type="entry name" value="ZF_RING_2"/>
    <property type="match status" value="1"/>
</dbReference>
<dbReference type="InParanoid" id="A0A251TPD5"/>
<evidence type="ECO:0000313" key="18">
    <source>
        <dbReference type="Proteomes" id="UP000215914"/>
    </source>
</evidence>
<dbReference type="PANTHER" id="PTHR46913">
    <property type="entry name" value="RING-H2 FINGER PROTEIN ATL16"/>
    <property type="match status" value="1"/>
</dbReference>
<evidence type="ECO:0000256" key="10">
    <source>
        <dbReference type="ARBA" id="ARBA00022833"/>
    </source>
</evidence>
<organism evidence="17 18">
    <name type="scientific">Helianthus annuus</name>
    <name type="common">Common sunflower</name>
    <dbReference type="NCBI Taxonomy" id="4232"/>
    <lineage>
        <taxon>Eukaryota</taxon>
        <taxon>Viridiplantae</taxon>
        <taxon>Streptophyta</taxon>
        <taxon>Embryophyta</taxon>
        <taxon>Tracheophyta</taxon>
        <taxon>Spermatophyta</taxon>
        <taxon>Magnoliopsida</taxon>
        <taxon>eudicotyledons</taxon>
        <taxon>Gunneridae</taxon>
        <taxon>Pentapetalae</taxon>
        <taxon>asterids</taxon>
        <taxon>campanulids</taxon>
        <taxon>Asterales</taxon>
        <taxon>Asteraceae</taxon>
        <taxon>Asteroideae</taxon>
        <taxon>Heliantheae alliance</taxon>
        <taxon>Heliantheae</taxon>
        <taxon>Helianthus</taxon>
    </lineage>
</organism>
<dbReference type="EMBL" id="CM007899">
    <property type="protein sequence ID" value="OTG12603.1"/>
    <property type="molecule type" value="Genomic_DNA"/>
</dbReference>
<protein>
    <recommendedName>
        <fullName evidence="4">RING-type E3 ubiquitin transferase</fullName>
        <ecNumber evidence="4">2.3.2.27</ecNumber>
    </recommendedName>
</protein>
<dbReference type="GO" id="GO:0016020">
    <property type="term" value="C:membrane"/>
    <property type="evidence" value="ECO:0007669"/>
    <property type="project" value="UniProtKB-SubCell"/>
</dbReference>
<dbReference type="GO" id="GO:0008270">
    <property type="term" value="F:zinc ion binding"/>
    <property type="evidence" value="ECO:0007669"/>
    <property type="project" value="UniProtKB-KW"/>
</dbReference>
<keyword evidence="6 15" id="KW-0812">Transmembrane</keyword>
<evidence type="ECO:0000256" key="2">
    <source>
        <dbReference type="ARBA" id="ARBA00004167"/>
    </source>
</evidence>
<evidence type="ECO:0000259" key="16">
    <source>
        <dbReference type="PROSITE" id="PS50089"/>
    </source>
</evidence>
<evidence type="ECO:0000256" key="3">
    <source>
        <dbReference type="ARBA" id="ARBA00004906"/>
    </source>
</evidence>
<keyword evidence="9" id="KW-0833">Ubl conjugation pathway</keyword>
<dbReference type="EC" id="2.3.2.27" evidence="4"/>
<comment type="catalytic activity">
    <reaction evidence="1">
        <text>S-ubiquitinyl-[E2 ubiquitin-conjugating enzyme]-L-cysteine + [acceptor protein]-L-lysine = [E2 ubiquitin-conjugating enzyme]-L-cysteine + N(6)-ubiquitinyl-[acceptor protein]-L-lysine.</text>
        <dbReference type="EC" id="2.3.2.27"/>
    </reaction>
</comment>
<evidence type="ECO:0000256" key="8">
    <source>
        <dbReference type="ARBA" id="ARBA00022771"/>
    </source>
</evidence>
<dbReference type="STRING" id="4232.A0A251TPD5"/>
<keyword evidence="10" id="KW-0862">Zinc</keyword>
<dbReference type="PANTHER" id="PTHR46913:SF1">
    <property type="entry name" value="RING-H2 FINGER PROTEIN ATL16"/>
    <property type="match status" value="1"/>
</dbReference>
<keyword evidence="18" id="KW-1185">Reference proteome</keyword>
<feature type="transmembrane region" description="Helical" evidence="15">
    <location>
        <begin position="6"/>
        <end position="24"/>
    </location>
</feature>
<sequence>MEFFTMWFAAVFIIIITVVVVNCFPNRSQQATDDTNNRTHGQRGLDNSFLKTIRVVQFDPERFKEGLECAICLSMVKGGEKTRVLPKCDHAFHMECIDMWFHSHSTCPVCRKPIVDQSEMPIDQQVIEISGASTSTTPHVEINNHVELHS</sequence>
<evidence type="ECO:0000256" key="12">
    <source>
        <dbReference type="ARBA" id="ARBA00023136"/>
    </source>
</evidence>
<keyword evidence="7" id="KW-0479">Metal-binding</keyword>
<evidence type="ECO:0000256" key="9">
    <source>
        <dbReference type="ARBA" id="ARBA00022786"/>
    </source>
</evidence>